<reference evidence="2 3" key="1">
    <citation type="submission" date="2017-07" db="EMBL/GenBank/DDBJ databases">
        <title>Complete genome sequence of Oryzomicrobium terrae TPP412.</title>
        <authorList>
            <person name="Chiu L.-W."/>
            <person name="Lo K.-J."/>
            <person name="Tsai Y.-M."/>
            <person name="Lin S.-S."/>
            <person name="Kuo C.-H."/>
            <person name="Liu C.-T."/>
        </authorList>
    </citation>
    <scope>NUCLEOTIDE SEQUENCE [LARGE SCALE GENOMIC DNA]</scope>
    <source>
        <strain evidence="2 3">TPP412</strain>
    </source>
</reference>
<dbReference type="CDD" id="cd22343">
    <property type="entry name" value="PDDEXK_lambda_exonuclease-like"/>
    <property type="match status" value="1"/>
</dbReference>
<dbReference type="EMBL" id="CP022579">
    <property type="protein sequence ID" value="QEL64747.1"/>
    <property type="molecule type" value="Genomic_DNA"/>
</dbReference>
<keyword evidence="3" id="KW-1185">Reference proteome</keyword>
<dbReference type="Gene3D" id="3.90.320.10">
    <property type="match status" value="1"/>
</dbReference>
<dbReference type="InterPro" id="IPR019080">
    <property type="entry name" value="YqaJ_viral_recombinase"/>
</dbReference>
<feature type="domain" description="YqaJ viral recombinase" evidence="1">
    <location>
        <begin position="11"/>
        <end position="153"/>
    </location>
</feature>
<dbReference type="InterPro" id="IPR011335">
    <property type="entry name" value="Restrct_endonuc-II-like"/>
</dbReference>
<organism evidence="2 3">
    <name type="scientific">Oryzomicrobium terrae</name>
    <dbReference type="NCBI Taxonomy" id="1735038"/>
    <lineage>
        <taxon>Bacteria</taxon>
        <taxon>Pseudomonadati</taxon>
        <taxon>Pseudomonadota</taxon>
        <taxon>Betaproteobacteria</taxon>
        <taxon>Rhodocyclales</taxon>
        <taxon>Rhodocyclaceae</taxon>
        <taxon>Oryzomicrobium</taxon>
    </lineage>
</organism>
<dbReference type="InterPro" id="IPR011604">
    <property type="entry name" value="PDDEXK-like_dom_sf"/>
</dbReference>
<name>A0A5C1E9C1_9RHOO</name>
<dbReference type="RefSeq" id="WP_149425198.1">
    <property type="nucleotide sequence ID" value="NZ_CP022579.1"/>
</dbReference>
<dbReference type="PANTHER" id="PTHR46609">
    <property type="entry name" value="EXONUCLEASE, PHAGE-TYPE/RECB, C-TERMINAL DOMAIN-CONTAINING PROTEIN"/>
    <property type="match status" value="1"/>
</dbReference>
<dbReference type="InterPro" id="IPR051703">
    <property type="entry name" value="NF-kappa-B_Signaling_Reg"/>
</dbReference>
<gene>
    <name evidence="2" type="ORF">OTERR_12710</name>
</gene>
<sequence>MSEELQRTDAWHAERAGKFTGSRFVDVLARNKRTGEPLKAYHDLIWQVVVERMTGQAVEGPSGFALQWGQDVEPYAREAYELESGHVVVESGFIPHPTHPFAGCSPDGLIGEVGGLEMKCPKNSAIHLERFLNGVPEEYIPQIQGCMWVTGRQWWDFVSYDPRMPESHRLLLIRVERDEAFIQRLEEAVLQAESTAQELIEQITRKVA</sequence>
<accession>A0A5C1E9C1</accession>
<dbReference type="Pfam" id="PF09588">
    <property type="entry name" value="YqaJ"/>
    <property type="match status" value="1"/>
</dbReference>
<dbReference type="KEGG" id="otr:OTERR_12710"/>
<evidence type="ECO:0000259" key="1">
    <source>
        <dbReference type="Pfam" id="PF09588"/>
    </source>
</evidence>
<evidence type="ECO:0000313" key="3">
    <source>
        <dbReference type="Proteomes" id="UP000323671"/>
    </source>
</evidence>
<dbReference type="AlphaFoldDB" id="A0A5C1E9C1"/>
<dbReference type="SUPFAM" id="SSF52980">
    <property type="entry name" value="Restriction endonuclease-like"/>
    <property type="match status" value="1"/>
</dbReference>
<evidence type="ECO:0000313" key="2">
    <source>
        <dbReference type="EMBL" id="QEL64747.1"/>
    </source>
</evidence>
<proteinExistence type="predicted"/>
<dbReference type="Proteomes" id="UP000323671">
    <property type="component" value="Chromosome"/>
</dbReference>
<dbReference type="PANTHER" id="PTHR46609:SF6">
    <property type="entry name" value="EXONUCLEASE, PHAGE-TYPE_RECB, C-TERMINAL DOMAIN-CONTAINING PROTEIN-RELATED"/>
    <property type="match status" value="1"/>
</dbReference>
<protein>
    <recommendedName>
        <fullName evidence="1">YqaJ viral recombinase domain-containing protein</fullName>
    </recommendedName>
</protein>